<dbReference type="EMBL" id="DS027057">
    <property type="protein sequence ID" value="EAW09089.1"/>
    <property type="molecule type" value="Genomic_DNA"/>
</dbReference>
<dbReference type="OMA" id="AMGKYDK"/>
<evidence type="ECO:0000313" key="2">
    <source>
        <dbReference type="Proteomes" id="UP000006701"/>
    </source>
</evidence>
<sequence>MHLILTGATGLVGSGVLDAMLGMREITRISILSRRPVPMAQDASDPRVNVIIHKDFAKYDADVLSQLAGATGCVWALGISQTKVDAEEYTTITKTYALHAAEAFRSLPPPDQPFRFVYVSGGGATTQPGRFSAVFARVKGEAELGLAELRRKYPMLQTSSVRPAFVDEANHPAIAKYMAPRPAYERLFRVTAPAIRALAPGLWSPTEELGSFLTGMAMGRYDGVGAGKDVQMLGAMPVLENSAFRRLMGLSG</sequence>
<organism evidence="1 2">
    <name type="scientific">Aspergillus clavatus (strain ATCC 1007 / CBS 513.65 / DSM 816 / NCTC 3887 / NRRL 1 / QM 1276 / 107)</name>
    <dbReference type="NCBI Taxonomy" id="344612"/>
    <lineage>
        <taxon>Eukaryota</taxon>
        <taxon>Fungi</taxon>
        <taxon>Dikarya</taxon>
        <taxon>Ascomycota</taxon>
        <taxon>Pezizomycotina</taxon>
        <taxon>Eurotiomycetes</taxon>
        <taxon>Eurotiomycetidae</taxon>
        <taxon>Eurotiales</taxon>
        <taxon>Aspergillaceae</taxon>
        <taxon>Aspergillus</taxon>
        <taxon>Aspergillus subgen. Fumigati</taxon>
    </lineage>
</organism>
<dbReference type="RefSeq" id="XP_001270515.1">
    <property type="nucleotide sequence ID" value="XM_001270514.1"/>
</dbReference>
<evidence type="ECO:0000313" key="1">
    <source>
        <dbReference type="EMBL" id="EAW09089.1"/>
    </source>
</evidence>
<gene>
    <name evidence="1" type="ORF">ACLA_078370</name>
</gene>
<dbReference type="STRING" id="344612.A1CLW0"/>
<dbReference type="AlphaFoldDB" id="A1CLW0"/>
<dbReference type="Proteomes" id="UP000006701">
    <property type="component" value="Unassembled WGS sequence"/>
</dbReference>
<dbReference type="VEuPathDB" id="FungiDB:ACLA_078370"/>
<dbReference type="SUPFAM" id="SSF51735">
    <property type="entry name" value="NAD(P)-binding Rossmann-fold domains"/>
    <property type="match status" value="1"/>
</dbReference>
<reference evidence="1 2" key="1">
    <citation type="journal article" date="2008" name="PLoS Genet.">
        <title>Genomic islands in the pathogenic filamentous fungus Aspergillus fumigatus.</title>
        <authorList>
            <person name="Fedorova N.D."/>
            <person name="Khaldi N."/>
            <person name="Joardar V.S."/>
            <person name="Maiti R."/>
            <person name="Amedeo P."/>
            <person name="Anderson M.J."/>
            <person name="Crabtree J."/>
            <person name="Silva J.C."/>
            <person name="Badger J.H."/>
            <person name="Albarraq A."/>
            <person name="Angiuoli S."/>
            <person name="Bussey H."/>
            <person name="Bowyer P."/>
            <person name="Cotty P.J."/>
            <person name="Dyer P.S."/>
            <person name="Egan A."/>
            <person name="Galens K."/>
            <person name="Fraser-Liggett C.M."/>
            <person name="Haas B.J."/>
            <person name="Inman J.M."/>
            <person name="Kent R."/>
            <person name="Lemieux S."/>
            <person name="Malavazi I."/>
            <person name="Orvis J."/>
            <person name="Roemer T."/>
            <person name="Ronning C.M."/>
            <person name="Sundaram J.P."/>
            <person name="Sutton G."/>
            <person name="Turner G."/>
            <person name="Venter J.C."/>
            <person name="White O.R."/>
            <person name="Whitty B.R."/>
            <person name="Youngman P."/>
            <person name="Wolfe K.H."/>
            <person name="Goldman G.H."/>
            <person name="Wortman J.R."/>
            <person name="Jiang B."/>
            <person name="Denning D.W."/>
            <person name="Nierman W.C."/>
        </authorList>
    </citation>
    <scope>NUCLEOTIDE SEQUENCE [LARGE SCALE GENOMIC DNA]</scope>
    <source>
        <strain evidence="2">ATCC 1007 / CBS 513.65 / DSM 816 / NCTC 3887 / NRRL 1</strain>
    </source>
</reference>
<dbReference type="PANTHER" id="PTHR14097:SF8">
    <property type="entry name" value="NAD(P)-BINDING DOMAIN-CONTAINING PROTEIN"/>
    <property type="match status" value="1"/>
</dbReference>
<dbReference type="Gene3D" id="3.40.50.720">
    <property type="entry name" value="NAD(P)-binding Rossmann-like Domain"/>
    <property type="match status" value="1"/>
</dbReference>
<dbReference type="InterPro" id="IPR036291">
    <property type="entry name" value="NAD(P)-bd_dom_sf"/>
</dbReference>
<name>A1CLW0_ASPCL</name>
<dbReference type="OrthoDB" id="9975943at2759"/>
<keyword evidence="2" id="KW-1185">Reference proteome</keyword>
<dbReference type="eggNOG" id="ENOG502S5W6">
    <property type="taxonomic scope" value="Eukaryota"/>
</dbReference>
<protein>
    <submittedName>
        <fullName evidence="1">Nucleoside-diphosphate-sugar epimerases, putative</fullName>
    </submittedName>
</protein>
<dbReference type="GeneID" id="4702604"/>
<dbReference type="HOGENOM" id="CLU_071330_5_0_1"/>
<dbReference type="KEGG" id="act:ACLA_078370"/>
<accession>A1CLW0</accession>
<proteinExistence type="predicted"/>
<dbReference type="PANTHER" id="PTHR14097">
    <property type="entry name" value="OXIDOREDUCTASE HTATIP2"/>
    <property type="match status" value="1"/>
</dbReference>